<sequence>MSGYNLLRVSLQCPHCGVESLAEVDFRFGLFEFRDYSVGDRLEWGEEGDRSPRERPEGGNFDGEGYAECAFCKKDFWVTINVRSDVLAEVSVDSSKPGYIR</sequence>
<evidence type="ECO:0000313" key="3">
    <source>
        <dbReference type="Proteomes" id="UP000246005"/>
    </source>
</evidence>
<proteinExistence type="predicted"/>
<feature type="compositionally biased region" description="Basic and acidic residues" evidence="1">
    <location>
        <begin position="43"/>
        <end position="57"/>
    </location>
</feature>
<name>A0A316IF21_9PSEU</name>
<dbReference type="EMBL" id="QGHB01000001">
    <property type="protein sequence ID" value="PWK91206.1"/>
    <property type="molecule type" value="Genomic_DNA"/>
</dbReference>
<evidence type="ECO:0000256" key="1">
    <source>
        <dbReference type="SAM" id="MobiDB-lite"/>
    </source>
</evidence>
<dbReference type="Proteomes" id="UP000246005">
    <property type="component" value="Unassembled WGS sequence"/>
</dbReference>
<dbReference type="AlphaFoldDB" id="A0A316IF21"/>
<protein>
    <submittedName>
        <fullName evidence="2">Uncharacterized protein</fullName>
    </submittedName>
</protein>
<dbReference type="RefSeq" id="WP_109631526.1">
    <property type="nucleotide sequence ID" value="NZ_QGHB01000001.1"/>
</dbReference>
<evidence type="ECO:0000313" key="2">
    <source>
        <dbReference type="EMBL" id="PWK91206.1"/>
    </source>
</evidence>
<organism evidence="2 3">
    <name type="scientific">Lentzea atacamensis</name>
    <dbReference type="NCBI Taxonomy" id="531938"/>
    <lineage>
        <taxon>Bacteria</taxon>
        <taxon>Bacillati</taxon>
        <taxon>Actinomycetota</taxon>
        <taxon>Actinomycetes</taxon>
        <taxon>Pseudonocardiales</taxon>
        <taxon>Pseudonocardiaceae</taxon>
        <taxon>Lentzea</taxon>
    </lineage>
</organism>
<reference evidence="2 3" key="1">
    <citation type="submission" date="2018-05" db="EMBL/GenBank/DDBJ databases">
        <title>Genomic Encyclopedia of Type Strains, Phase IV (KMG-IV): sequencing the most valuable type-strain genomes for metagenomic binning, comparative biology and taxonomic classification.</title>
        <authorList>
            <person name="Goeker M."/>
        </authorList>
    </citation>
    <scope>NUCLEOTIDE SEQUENCE [LARGE SCALE GENOMIC DNA]</scope>
    <source>
        <strain evidence="2 3">DSM 45480</strain>
    </source>
</reference>
<feature type="region of interest" description="Disordered" evidence="1">
    <location>
        <begin position="43"/>
        <end position="63"/>
    </location>
</feature>
<gene>
    <name evidence="2" type="ORF">C8D88_1011240</name>
</gene>
<accession>A0A316IF21</accession>
<comment type="caution">
    <text evidence="2">The sequence shown here is derived from an EMBL/GenBank/DDBJ whole genome shotgun (WGS) entry which is preliminary data.</text>
</comment>